<protein>
    <submittedName>
        <fullName evidence="8">Response regulator receiver domain-containing protein</fullName>
    </submittedName>
</protein>
<reference evidence="8 9" key="1">
    <citation type="submission" date="2018-10" db="EMBL/GenBank/DDBJ databases">
        <title>Genomic Encyclopedia of Archaeal and Bacterial Type Strains, Phase II (KMG-II): from individual species to whole genera.</title>
        <authorList>
            <person name="Goeker M."/>
        </authorList>
    </citation>
    <scope>NUCLEOTIDE SEQUENCE [LARGE SCALE GENOMIC DNA]</scope>
    <source>
        <strain evidence="8 9">DSM 14954</strain>
    </source>
</reference>
<gene>
    <name evidence="8" type="ORF">C8N24_3266</name>
</gene>
<dbReference type="PANTHER" id="PTHR48111:SF1">
    <property type="entry name" value="TWO-COMPONENT RESPONSE REGULATOR ORR33"/>
    <property type="match status" value="1"/>
</dbReference>
<dbReference type="Pfam" id="PF00072">
    <property type="entry name" value="Response_reg"/>
    <property type="match status" value="1"/>
</dbReference>
<evidence type="ECO:0000259" key="7">
    <source>
        <dbReference type="PROSITE" id="PS50110"/>
    </source>
</evidence>
<feature type="modified residue" description="4-aspartylphosphate" evidence="6">
    <location>
        <position position="51"/>
    </location>
</feature>
<dbReference type="GO" id="GO:0006355">
    <property type="term" value="P:regulation of DNA-templated transcription"/>
    <property type="evidence" value="ECO:0007669"/>
    <property type="project" value="TreeGrafter"/>
</dbReference>
<dbReference type="SUPFAM" id="SSF52172">
    <property type="entry name" value="CheY-like"/>
    <property type="match status" value="1"/>
</dbReference>
<dbReference type="GO" id="GO:0000156">
    <property type="term" value="F:phosphorelay response regulator activity"/>
    <property type="evidence" value="ECO:0007669"/>
    <property type="project" value="TreeGrafter"/>
</dbReference>
<organism evidence="8 9">
    <name type="scientific">Solirubrobacter pauli</name>
    <dbReference type="NCBI Taxonomy" id="166793"/>
    <lineage>
        <taxon>Bacteria</taxon>
        <taxon>Bacillati</taxon>
        <taxon>Actinomycetota</taxon>
        <taxon>Thermoleophilia</taxon>
        <taxon>Solirubrobacterales</taxon>
        <taxon>Solirubrobacteraceae</taxon>
        <taxon>Solirubrobacter</taxon>
    </lineage>
</organism>
<dbReference type="PROSITE" id="PS50110">
    <property type="entry name" value="RESPONSE_REGULATORY"/>
    <property type="match status" value="1"/>
</dbReference>
<name>A0A660LHG8_9ACTN</name>
<evidence type="ECO:0000256" key="4">
    <source>
        <dbReference type="ARBA" id="ARBA00023125"/>
    </source>
</evidence>
<dbReference type="AlphaFoldDB" id="A0A660LHG8"/>
<keyword evidence="1 6" id="KW-0597">Phosphoprotein</keyword>
<dbReference type="InterPro" id="IPR001789">
    <property type="entry name" value="Sig_transdc_resp-reg_receiver"/>
</dbReference>
<dbReference type="EMBL" id="RBIL01000001">
    <property type="protein sequence ID" value="RKQ93400.1"/>
    <property type="molecule type" value="Genomic_DNA"/>
</dbReference>
<evidence type="ECO:0000256" key="3">
    <source>
        <dbReference type="ARBA" id="ARBA00023015"/>
    </source>
</evidence>
<dbReference type="OrthoDB" id="23692at2"/>
<evidence type="ECO:0000256" key="6">
    <source>
        <dbReference type="PROSITE-ProRule" id="PRU00169"/>
    </source>
</evidence>
<evidence type="ECO:0000313" key="8">
    <source>
        <dbReference type="EMBL" id="RKQ93400.1"/>
    </source>
</evidence>
<keyword evidence="2" id="KW-0902">Two-component regulatory system</keyword>
<feature type="domain" description="Response regulatory" evidence="7">
    <location>
        <begin position="2"/>
        <end position="117"/>
    </location>
</feature>
<proteinExistence type="predicted"/>
<dbReference type="GO" id="GO:0000976">
    <property type="term" value="F:transcription cis-regulatory region binding"/>
    <property type="evidence" value="ECO:0007669"/>
    <property type="project" value="TreeGrafter"/>
</dbReference>
<keyword evidence="3" id="KW-0805">Transcription regulation</keyword>
<keyword evidence="5" id="KW-0804">Transcription</keyword>
<evidence type="ECO:0000313" key="9">
    <source>
        <dbReference type="Proteomes" id="UP000278962"/>
    </source>
</evidence>
<sequence>MKILVAEDDPVSRRVLEAVLARMGHECESAEDGAAAWARFQDAVPDVLITDWMMPNLAGPDLCRQVRARYGSDCYVIMLTALSGDGDVKVAMEAGADDFLNKPLDRNQLTMRLAVADRLRQLRLKVAELGGKA</sequence>
<dbReference type="GO" id="GO:0032993">
    <property type="term" value="C:protein-DNA complex"/>
    <property type="evidence" value="ECO:0007669"/>
    <property type="project" value="TreeGrafter"/>
</dbReference>
<dbReference type="SMART" id="SM00448">
    <property type="entry name" value="REC"/>
    <property type="match status" value="1"/>
</dbReference>
<dbReference type="InterPro" id="IPR011006">
    <property type="entry name" value="CheY-like_superfamily"/>
</dbReference>
<dbReference type="CDD" id="cd17574">
    <property type="entry name" value="REC_OmpR"/>
    <property type="match status" value="1"/>
</dbReference>
<evidence type="ECO:0000256" key="1">
    <source>
        <dbReference type="ARBA" id="ARBA00022553"/>
    </source>
</evidence>
<evidence type="ECO:0000256" key="2">
    <source>
        <dbReference type="ARBA" id="ARBA00023012"/>
    </source>
</evidence>
<dbReference type="PANTHER" id="PTHR48111">
    <property type="entry name" value="REGULATOR OF RPOS"/>
    <property type="match status" value="1"/>
</dbReference>
<accession>A0A660LHG8</accession>
<dbReference type="InterPro" id="IPR039420">
    <property type="entry name" value="WalR-like"/>
</dbReference>
<evidence type="ECO:0000256" key="5">
    <source>
        <dbReference type="ARBA" id="ARBA00023163"/>
    </source>
</evidence>
<dbReference type="Gene3D" id="3.40.50.2300">
    <property type="match status" value="1"/>
</dbReference>
<keyword evidence="9" id="KW-1185">Reference proteome</keyword>
<dbReference type="Proteomes" id="UP000278962">
    <property type="component" value="Unassembled WGS sequence"/>
</dbReference>
<keyword evidence="4" id="KW-0238">DNA-binding</keyword>
<comment type="caution">
    <text evidence="8">The sequence shown here is derived from an EMBL/GenBank/DDBJ whole genome shotgun (WGS) entry which is preliminary data.</text>
</comment>
<dbReference type="RefSeq" id="WP_121251489.1">
    <property type="nucleotide sequence ID" value="NZ_RBIL01000001.1"/>
</dbReference>
<dbReference type="GO" id="GO:0005829">
    <property type="term" value="C:cytosol"/>
    <property type="evidence" value="ECO:0007669"/>
    <property type="project" value="TreeGrafter"/>
</dbReference>